<sequence>MAALLGGPLDLLTNPAGSARHLLAAKRVMSVGAGIFILGLFLLIFAASVLLYGVVAAVLLGSPKGYRPPPAPQGYDRGVVPLALMGALLCVGVGLSAAGLFAFHVRAAVYARPLSYHTDVLGQR</sequence>
<proteinExistence type="predicted"/>
<evidence type="ECO:0000313" key="2">
    <source>
        <dbReference type="EMBL" id="GBF96055.1"/>
    </source>
</evidence>
<name>A0A2V0PG68_9CHLO</name>
<comment type="caution">
    <text evidence="2">The sequence shown here is derived from an EMBL/GenBank/DDBJ whole genome shotgun (WGS) entry which is preliminary data.</text>
</comment>
<keyword evidence="3" id="KW-1185">Reference proteome</keyword>
<evidence type="ECO:0000313" key="3">
    <source>
        <dbReference type="Proteomes" id="UP000247498"/>
    </source>
</evidence>
<feature type="transmembrane region" description="Helical" evidence="1">
    <location>
        <begin position="35"/>
        <end position="60"/>
    </location>
</feature>
<feature type="transmembrane region" description="Helical" evidence="1">
    <location>
        <begin position="80"/>
        <end position="103"/>
    </location>
</feature>
<dbReference type="Proteomes" id="UP000247498">
    <property type="component" value="Unassembled WGS sequence"/>
</dbReference>
<keyword evidence="1" id="KW-1133">Transmembrane helix</keyword>
<keyword evidence="1" id="KW-0472">Membrane</keyword>
<gene>
    <name evidence="2" type="ORF">Rsub_08931</name>
</gene>
<dbReference type="EMBL" id="BDRX01000074">
    <property type="protein sequence ID" value="GBF96055.1"/>
    <property type="molecule type" value="Genomic_DNA"/>
</dbReference>
<dbReference type="OrthoDB" id="535534at2759"/>
<dbReference type="InParanoid" id="A0A2V0PG68"/>
<organism evidence="2 3">
    <name type="scientific">Raphidocelis subcapitata</name>
    <dbReference type="NCBI Taxonomy" id="307507"/>
    <lineage>
        <taxon>Eukaryota</taxon>
        <taxon>Viridiplantae</taxon>
        <taxon>Chlorophyta</taxon>
        <taxon>core chlorophytes</taxon>
        <taxon>Chlorophyceae</taxon>
        <taxon>CS clade</taxon>
        <taxon>Sphaeropleales</taxon>
        <taxon>Selenastraceae</taxon>
        <taxon>Raphidocelis</taxon>
    </lineage>
</organism>
<evidence type="ECO:0000256" key="1">
    <source>
        <dbReference type="SAM" id="Phobius"/>
    </source>
</evidence>
<protein>
    <submittedName>
        <fullName evidence="2">Uncharacterized protein</fullName>
    </submittedName>
</protein>
<dbReference type="AlphaFoldDB" id="A0A2V0PG68"/>
<accession>A0A2V0PG68</accession>
<keyword evidence="1" id="KW-0812">Transmembrane</keyword>
<reference evidence="2 3" key="1">
    <citation type="journal article" date="2018" name="Sci. Rep.">
        <title>Raphidocelis subcapitata (=Pseudokirchneriella subcapitata) provides an insight into genome evolution and environmental adaptations in the Sphaeropleales.</title>
        <authorList>
            <person name="Suzuki S."/>
            <person name="Yamaguchi H."/>
            <person name="Nakajima N."/>
            <person name="Kawachi M."/>
        </authorList>
    </citation>
    <scope>NUCLEOTIDE SEQUENCE [LARGE SCALE GENOMIC DNA]</scope>
    <source>
        <strain evidence="2 3">NIES-35</strain>
    </source>
</reference>